<feature type="region of interest" description="Disordered" evidence="5">
    <location>
        <begin position="97"/>
        <end position="119"/>
    </location>
</feature>
<sequence length="203" mass="22944">MPAAAPAVKGRKPCPSERELMVADSGLKQLLFEMRAPLMRMLAARGATSDEAEDLLQELFVRLETQAIGPVGEPRAYLYRMADNLFLDRRRAETRRSAREQRWGEQESEPRPTPERELQGRERLAMVSAALAALPERTVDIFRRFRLDGDSQRLIAGDLGISLSAVEKHLQRAYRTVTDIRARLDAEIEAPRRPSCDDGQDDS</sequence>
<keyword evidence="9" id="KW-1185">Reference proteome</keyword>
<dbReference type="Pfam" id="PF04542">
    <property type="entry name" value="Sigma70_r2"/>
    <property type="match status" value="1"/>
</dbReference>
<evidence type="ECO:0000259" key="7">
    <source>
        <dbReference type="Pfam" id="PF08281"/>
    </source>
</evidence>
<gene>
    <name evidence="8" type="ORF">SCH01S_45_00310</name>
</gene>
<protein>
    <submittedName>
        <fullName evidence="8">Putative RNA polymerase ECF-type sigma factor</fullName>
    </submittedName>
</protein>
<dbReference type="Gene3D" id="1.10.1740.10">
    <property type="match status" value="1"/>
</dbReference>
<dbReference type="Proteomes" id="UP000033202">
    <property type="component" value="Unassembled WGS sequence"/>
</dbReference>
<dbReference type="InterPro" id="IPR013324">
    <property type="entry name" value="RNA_pol_sigma_r3/r4-like"/>
</dbReference>
<evidence type="ECO:0000256" key="5">
    <source>
        <dbReference type="SAM" id="MobiDB-lite"/>
    </source>
</evidence>
<dbReference type="NCBIfam" id="TIGR02937">
    <property type="entry name" value="sigma70-ECF"/>
    <property type="match status" value="1"/>
</dbReference>
<evidence type="ECO:0000256" key="1">
    <source>
        <dbReference type="ARBA" id="ARBA00010641"/>
    </source>
</evidence>
<dbReference type="PANTHER" id="PTHR43133:SF63">
    <property type="entry name" value="RNA POLYMERASE SIGMA FACTOR FECI-RELATED"/>
    <property type="match status" value="1"/>
</dbReference>
<dbReference type="InterPro" id="IPR014284">
    <property type="entry name" value="RNA_pol_sigma-70_dom"/>
</dbReference>
<dbReference type="Pfam" id="PF08281">
    <property type="entry name" value="Sigma70_r4_2"/>
    <property type="match status" value="1"/>
</dbReference>
<feature type="domain" description="RNA polymerase sigma factor 70 region 4 type 2" evidence="7">
    <location>
        <begin position="126"/>
        <end position="175"/>
    </location>
</feature>
<comment type="caution">
    <text evidence="8">The sequence shown here is derived from an EMBL/GenBank/DDBJ whole genome shotgun (WGS) entry which is preliminary data.</text>
</comment>
<dbReference type="Gene3D" id="1.10.10.10">
    <property type="entry name" value="Winged helix-like DNA-binding domain superfamily/Winged helix DNA-binding domain"/>
    <property type="match status" value="1"/>
</dbReference>
<dbReference type="SUPFAM" id="SSF88659">
    <property type="entry name" value="Sigma3 and sigma4 domains of RNA polymerase sigma factors"/>
    <property type="match status" value="1"/>
</dbReference>
<dbReference type="SUPFAM" id="SSF88946">
    <property type="entry name" value="Sigma2 domain of RNA polymerase sigma factors"/>
    <property type="match status" value="1"/>
</dbReference>
<organism evidence="8 9">
    <name type="scientific">Sphingomonas changbaiensis NBRC 104936</name>
    <dbReference type="NCBI Taxonomy" id="1219043"/>
    <lineage>
        <taxon>Bacteria</taxon>
        <taxon>Pseudomonadati</taxon>
        <taxon>Pseudomonadota</taxon>
        <taxon>Alphaproteobacteria</taxon>
        <taxon>Sphingomonadales</taxon>
        <taxon>Sphingomonadaceae</taxon>
        <taxon>Sphingomonas</taxon>
    </lineage>
</organism>
<evidence type="ECO:0000313" key="8">
    <source>
        <dbReference type="EMBL" id="GAO40188.1"/>
    </source>
</evidence>
<dbReference type="InterPro" id="IPR013249">
    <property type="entry name" value="RNA_pol_sigma70_r4_t2"/>
</dbReference>
<comment type="similarity">
    <text evidence="1">Belongs to the sigma-70 factor family. ECF subfamily.</text>
</comment>
<dbReference type="InterPro" id="IPR013325">
    <property type="entry name" value="RNA_pol_sigma_r2"/>
</dbReference>
<dbReference type="GO" id="GO:0006352">
    <property type="term" value="P:DNA-templated transcription initiation"/>
    <property type="evidence" value="ECO:0007669"/>
    <property type="project" value="InterPro"/>
</dbReference>
<dbReference type="AlphaFoldDB" id="A0A0E9MRS5"/>
<dbReference type="InterPro" id="IPR007627">
    <property type="entry name" value="RNA_pol_sigma70_r2"/>
</dbReference>
<proteinExistence type="inferred from homology"/>
<evidence type="ECO:0000256" key="3">
    <source>
        <dbReference type="ARBA" id="ARBA00023082"/>
    </source>
</evidence>
<feature type="domain" description="RNA polymerase sigma-70 region 2" evidence="6">
    <location>
        <begin position="38"/>
        <end position="96"/>
    </location>
</feature>
<dbReference type="GO" id="GO:0003677">
    <property type="term" value="F:DNA binding"/>
    <property type="evidence" value="ECO:0007669"/>
    <property type="project" value="InterPro"/>
</dbReference>
<dbReference type="PANTHER" id="PTHR43133">
    <property type="entry name" value="RNA POLYMERASE ECF-TYPE SIGMA FACTO"/>
    <property type="match status" value="1"/>
</dbReference>
<dbReference type="EMBL" id="BBWU01000045">
    <property type="protein sequence ID" value="GAO40188.1"/>
    <property type="molecule type" value="Genomic_DNA"/>
</dbReference>
<dbReference type="GO" id="GO:0016987">
    <property type="term" value="F:sigma factor activity"/>
    <property type="evidence" value="ECO:0007669"/>
    <property type="project" value="UniProtKB-KW"/>
</dbReference>
<keyword evidence="3" id="KW-0731">Sigma factor</keyword>
<evidence type="ECO:0000313" key="9">
    <source>
        <dbReference type="Proteomes" id="UP000033202"/>
    </source>
</evidence>
<evidence type="ECO:0000259" key="6">
    <source>
        <dbReference type="Pfam" id="PF04542"/>
    </source>
</evidence>
<accession>A0A0E9MRS5</accession>
<reference evidence="8 9" key="1">
    <citation type="submission" date="2015-04" db="EMBL/GenBank/DDBJ databases">
        <title>Whole genome shotgun sequence of Sphingomonas changbaiensis NBRC 104936.</title>
        <authorList>
            <person name="Katano-Makiyama Y."/>
            <person name="Hosoyama A."/>
            <person name="Hashimoto M."/>
            <person name="Noguchi M."/>
            <person name="Tsuchikane K."/>
            <person name="Ohji S."/>
            <person name="Yamazoe A."/>
            <person name="Ichikawa N."/>
            <person name="Kimura A."/>
            <person name="Fujita N."/>
        </authorList>
    </citation>
    <scope>NUCLEOTIDE SEQUENCE [LARGE SCALE GENOMIC DNA]</scope>
    <source>
        <strain evidence="8 9">NBRC 104936</strain>
    </source>
</reference>
<keyword evidence="2" id="KW-0805">Transcription regulation</keyword>
<evidence type="ECO:0000256" key="4">
    <source>
        <dbReference type="ARBA" id="ARBA00023163"/>
    </source>
</evidence>
<keyword evidence="4" id="KW-0804">Transcription</keyword>
<name>A0A0E9MRS5_9SPHN</name>
<dbReference type="InterPro" id="IPR036388">
    <property type="entry name" value="WH-like_DNA-bd_sf"/>
</dbReference>
<evidence type="ECO:0000256" key="2">
    <source>
        <dbReference type="ARBA" id="ARBA00023015"/>
    </source>
</evidence>
<dbReference type="InterPro" id="IPR039425">
    <property type="entry name" value="RNA_pol_sigma-70-like"/>
</dbReference>
<dbReference type="STRING" id="1219043.SCH01S_45_00310"/>